<evidence type="ECO:0000313" key="2">
    <source>
        <dbReference type="Proteomes" id="UP000183700"/>
    </source>
</evidence>
<name>A0A1L8SX46_9ENTE</name>
<dbReference type="OrthoDB" id="2225914at2"/>
<gene>
    <name evidence="1" type="ORF">RV00_GL001887</name>
</gene>
<proteinExistence type="predicted"/>
<dbReference type="Pfam" id="PF06124">
    <property type="entry name" value="DUF960"/>
    <property type="match status" value="1"/>
</dbReference>
<dbReference type="Proteomes" id="UP000183700">
    <property type="component" value="Unassembled WGS sequence"/>
</dbReference>
<dbReference type="AlphaFoldDB" id="A0A1L8SX46"/>
<evidence type="ECO:0008006" key="3">
    <source>
        <dbReference type="Google" id="ProtNLM"/>
    </source>
</evidence>
<dbReference type="Gene3D" id="3.10.450.150">
    <property type="entry name" value="enterococcus faecalis protein"/>
    <property type="match status" value="1"/>
</dbReference>
<evidence type="ECO:0000313" key="1">
    <source>
        <dbReference type="EMBL" id="OJG36528.1"/>
    </source>
</evidence>
<dbReference type="InterPro" id="IPR009303">
    <property type="entry name" value="DUF960"/>
</dbReference>
<sequence>MFETFDSKKSRYASVGVVSSLPGELIDSIWYIIDLDLKGLIPLDNMLSFDLINNNGRVTMQFSQEDNDVEMGIDLPFGFSNEFPQEVYAYDDGSRQTILLPSEIRQR</sequence>
<accession>A0A1L8SX46</accession>
<dbReference type="RefSeq" id="WP_071861740.1">
    <property type="nucleotide sequence ID" value="NZ_JBHLVS010000031.1"/>
</dbReference>
<reference evidence="1 2" key="1">
    <citation type="submission" date="2014-12" db="EMBL/GenBank/DDBJ databases">
        <title>Draft genome sequences of 29 type strains of Enterococci.</title>
        <authorList>
            <person name="Zhong Z."/>
            <person name="Sun Z."/>
            <person name="Liu W."/>
            <person name="Zhang W."/>
            <person name="Zhang H."/>
        </authorList>
    </citation>
    <scope>NUCLEOTIDE SEQUENCE [LARGE SCALE GENOMIC DNA]</scope>
    <source>
        <strain evidence="1 2">DSM 22802</strain>
    </source>
</reference>
<comment type="caution">
    <text evidence="1">The sequence shown here is derived from an EMBL/GenBank/DDBJ whole genome shotgun (WGS) entry which is preliminary data.</text>
</comment>
<protein>
    <recommendedName>
        <fullName evidence="3">GTP cyclohydrolase</fullName>
    </recommendedName>
</protein>
<dbReference type="EMBL" id="JXKM01000003">
    <property type="protein sequence ID" value="OJG36528.1"/>
    <property type="molecule type" value="Genomic_DNA"/>
</dbReference>
<organism evidence="1 2">
    <name type="scientific">Enterococcus devriesei</name>
    <dbReference type="NCBI Taxonomy" id="319970"/>
    <lineage>
        <taxon>Bacteria</taxon>
        <taxon>Bacillati</taxon>
        <taxon>Bacillota</taxon>
        <taxon>Bacilli</taxon>
        <taxon>Lactobacillales</taxon>
        <taxon>Enterococcaceae</taxon>
        <taxon>Enterococcus</taxon>
    </lineage>
</organism>
<dbReference type="STRING" id="319970.RV00_GL001887"/>
<keyword evidence="2" id="KW-1185">Reference proteome</keyword>